<gene>
    <name evidence="3" type="ORF">BXZ70DRAFT_954458</name>
</gene>
<organism evidence="3 4">
    <name type="scientific">Cristinia sonorae</name>
    <dbReference type="NCBI Taxonomy" id="1940300"/>
    <lineage>
        <taxon>Eukaryota</taxon>
        <taxon>Fungi</taxon>
        <taxon>Dikarya</taxon>
        <taxon>Basidiomycota</taxon>
        <taxon>Agaricomycotina</taxon>
        <taxon>Agaricomycetes</taxon>
        <taxon>Agaricomycetidae</taxon>
        <taxon>Agaricales</taxon>
        <taxon>Pleurotineae</taxon>
        <taxon>Stephanosporaceae</taxon>
        <taxon>Cristinia</taxon>
    </lineage>
</organism>
<feature type="compositionally biased region" description="Basic and acidic residues" evidence="2">
    <location>
        <begin position="128"/>
        <end position="138"/>
    </location>
</feature>
<keyword evidence="1" id="KW-0175">Coiled coil</keyword>
<evidence type="ECO:0000256" key="1">
    <source>
        <dbReference type="SAM" id="Coils"/>
    </source>
</evidence>
<feature type="coiled-coil region" evidence="1">
    <location>
        <begin position="171"/>
        <end position="202"/>
    </location>
</feature>
<feature type="compositionally biased region" description="Polar residues" evidence="2">
    <location>
        <begin position="296"/>
        <end position="308"/>
    </location>
</feature>
<keyword evidence="4" id="KW-1185">Reference proteome</keyword>
<dbReference type="AlphaFoldDB" id="A0A8K0UHN4"/>
<dbReference type="OrthoDB" id="3255924at2759"/>
<sequence>MESFSWSDSFHAAFSPCLACLHLQRGPPQLPDSDDESQQQDGARIPRARPDELEGLLRDSDDVETMSLHSNMGDRDRRRRSRTTTKKKKKKHSKGIQLFGFDLFGRPPPPIHLTDDEDEDESTSALDARPRANDDRSRTVSTDTLDSDAALLDAARIDEMSAERVAEGIRREEEERRLKEERRKLRRERKELKKAALQLALAQAGTNQGADFEGFQGSGPGYGHIPSPFRNGSDVSSPYTQDEFGPFEQAQPSYRPPHVPLPVPVAREESEDPDVDGADFGAENYARRAPGGSSNGAGSDSRSGTSAASMSIAGYSYSYSNRQYQQQPGMMPFSPQDHQQQQQQQQELFIDATPTRKKKKTSKSSSRKSGRHSVSTTSQSTGPTSPPTVPPEIHPPVIVSPESDDAETPRIGVVVDAVAAVKPVSAFPSTGLRGGFGRKNSDAGVFLARRGDD</sequence>
<protein>
    <submittedName>
        <fullName evidence="3">Uncharacterized protein</fullName>
    </submittedName>
</protein>
<feature type="compositionally biased region" description="Basic and acidic residues" evidence="2">
    <location>
        <begin position="48"/>
        <end position="60"/>
    </location>
</feature>
<comment type="caution">
    <text evidence="3">The sequence shown here is derived from an EMBL/GenBank/DDBJ whole genome shotgun (WGS) entry which is preliminary data.</text>
</comment>
<dbReference type="Proteomes" id="UP000813824">
    <property type="component" value="Unassembled WGS sequence"/>
</dbReference>
<feature type="region of interest" description="Disordered" evidence="2">
    <location>
        <begin position="323"/>
        <end position="407"/>
    </location>
</feature>
<evidence type="ECO:0000313" key="3">
    <source>
        <dbReference type="EMBL" id="KAH8089920.1"/>
    </source>
</evidence>
<evidence type="ECO:0000313" key="4">
    <source>
        <dbReference type="Proteomes" id="UP000813824"/>
    </source>
</evidence>
<feature type="compositionally biased region" description="Basic residues" evidence="2">
    <location>
        <begin position="77"/>
        <end position="94"/>
    </location>
</feature>
<feature type="compositionally biased region" description="Pro residues" evidence="2">
    <location>
        <begin position="254"/>
        <end position="263"/>
    </location>
</feature>
<name>A0A8K0UHN4_9AGAR</name>
<evidence type="ECO:0000256" key="2">
    <source>
        <dbReference type="SAM" id="MobiDB-lite"/>
    </source>
</evidence>
<feature type="region of interest" description="Disordered" evidence="2">
    <location>
        <begin position="210"/>
        <end position="308"/>
    </location>
</feature>
<accession>A0A8K0UHN4</accession>
<dbReference type="EMBL" id="JAEVFJ010000038">
    <property type="protein sequence ID" value="KAH8089920.1"/>
    <property type="molecule type" value="Genomic_DNA"/>
</dbReference>
<feature type="compositionally biased region" description="Basic residues" evidence="2">
    <location>
        <begin position="355"/>
        <end position="371"/>
    </location>
</feature>
<feature type="compositionally biased region" description="Low complexity" evidence="2">
    <location>
        <begin position="372"/>
        <end position="383"/>
    </location>
</feature>
<reference evidence="3" key="1">
    <citation type="journal article" date="2021" name="New Phytol.">
        <title>Evolutionary innovations through gain and loss of genes in the ectomycorrhizal Boletales.</title>
        <authorList>
            <person name="Wu G."/>
            <person name="Miyauchi S."/>
            <person name="Morin E."/>
            <person name="Kuo A."/>
            <person name="Drula E."/>
            <person name="Varga T."/>
            <person name="Kohler A."/>
            <person name="Feng B."/>
            <person name="Cao Y."/>
            <person name="Lipzen A."/>
            <person name="Daum C."/>
            <person name="Hundley H."/>
            <person name="Pangilinan J."/>
            <person name="Johnson J."/>
            <person name="Barry K."/>
            <person name="LaButti K."/>
            <person name="Ng V."/>
            <person name="Ahrendt S."/>
            <person name="Min B."/>
            <person name="Choi I.G."/>
            <person name="Park H."/>
            <person name="Plett J.M."/>
            <person name="Magnuson J."/>
            <person name="Spatafora J.W."/>
            <person name="Nagy L.G."/>
            <person name="Henrissat B."/>
            <person name="Grigoriev I.V."/>
            <person name="Yang Z.L."/>
            <person name="Xu J."/>
            <person name="Martin F.M."/>
        </authorList>
    </citation>
    <scope>NUCLEOTIDE SEQUENCE</scope>
    <source>
        <strain evidence="3">KKN 215</strain>
    </source>
</reference>
<feature type="compositionally biased region" description="Pro residues" evidence="2">
    <location>
        <begin position="384"/>
        <end position="394"/>
    </location>
</feature>
<proteinExistence type="predicted"/>
<feature type="region of interest" description="Disordered" evidence="2">
    <location>
        <begin position="23"/>
        <end position="144"/>
    </location>
</feature>